<organism evidence="8 9">
    <name type="scientific">Pseudolycoriella hygida</name>
    <dbReference type="NCBI Taxonomy" id="35572"/>
    <lineage>
        <taxon>Eukaryota</taxon>
        <taxon>Metazoa</taxon>
        <taxon>Ecdysozoa</taxon>
        <taxon>Arthropoda</taxon>
        <taxon>Hexapoda</taxon>
        <taxon>Insecta</taxon>
        <taxon>Pterygota</taxon>
        <taxon>Neoptera</taxon>
        <taxon>Endopterygota</taxon>
        <taxon>Diptera</taxon>
        <taxon>Nematocera</taxon>
        <taxon>Sciaroidea</taxon>
        <taxon>Sciaridae</taxon>
        <taxon>Pseudolycoriella</taxon>
    </lineage>
</organism>
<evidence type="ECO:0000256" key="5">
    <source>
        <dbReference type="ARBA" id="ARBA00023136"/>
    </source>
</evidence>
<feature type="transmembrane region" description="Helical" evidence="7">
    <location>
        <begin position="127"/>
        <end position="146"/>
    </location>
</feature>
<feature type="binding site" evidence="6">
    <location>
        <position position="322"/>
    </location>
    <ligand>
        <name>Zn(2+)</name>
        <dbReference type="ChEBI" id="CHEBI:29105"/>
    </ligand>
</feature>
<evidence type="ECO:0000256" key="6">
    <source>
        <dbReference type="PIRSR" id="PIRSR604254-1"/>
    </source>
</evidence>
<feature type="transmembrane region" description="Helical" evidence="7">
    <location>
        <begin position="250"/>
        <end position="271"/>
    </location>
</feature>
<evidence type="ECO:0000313" key="8">
    <source>
        <dbReference type="EMBL" id="KAJ6637285.1"/>
    </source>
</evidence>
<reference evidence="8" key="1">
    <citation type="submission" date="2022-07" db="EMBL/GenBank/DDBJ databases">
        <authorList>
            <person name="Trinca V."/>
            <person name="Uliana J.V.C."/>
            <person name="Torres T.T."/>
            <person name="Ward R.J."/>
            <person name="Monesi N."/>
        </authorList>
    </citation>
    <scope>NUCLEOTIDE SEQUENCE</scope>
    <source>
        <strain evidence="8">HSMRA1968</strain>
        <tissue evidence="8">Whole embryos</tissue>
    </source>
</reference>
<keyword evidence="6" id="KW-0479">Metal-binding</keyword>
<feature type="transmembrane region" description="Helical" evidence="7">
    <location>
        <begin position="283"/>
        <end position="304"/>
    </location>
</feature>
<comment type="subcellular location">
    <subcellularLocation>
        <location evidence="1">Membrane</location>
        <topology evidence="1">Multi-pass membrane protein</topology>
    </subcellularLocation>
</comment>
<dbReference type="InterPro" id="IPR004254">
    <property type="entry name" value="AdipoR/HlyIII-related"/>
</dbReference>
<evidence type="ECO:0000256" key="2">
    <source>
        <dbReference type="ARBA" id="ARBA00007018"/>
    </source>
</evidence>
<evidence type="ECO:0000256" key="1">
    <source>
        <dbReference type="ARBA" id="ARBA00004141"/>
    </source>
</evidence>
<feature type="binding site" evidence="6">
    <location>
        <position position="178"/>
    </location>
    <ligand>
        <name>Zn(2+)</name>
        <dbReference type="ChEBI" id="CHEBI:29105"/>
    </ligand>
</feature>
<evidence type="ECO:0000313" key="9">
    <source>
        <dbReference type="Proteomes" id="UP001151699"/>
    </source>
</evidence>
<feature type="binding site" evidence="6">
    <location>
        <position position="326"/>
    </location>
    <ligand>
        <name>Zn(2+)</name>
        <dbReference type="ChEBI" id="CHEBI:29105"/>
    </ligand>
</feature>
<evidence type="ECO:0000256" key="7">
    <source>
        <dbReference type="SAM" id="Phobius"/>
    </source>
</evidence>
<dbReference type="EMBL" id="WJQU01000003">
    <property type="protein sequence ID" value="KAJ6637285.1"/>
    <property type="molecule type" value="Genomic_DNA"/>
</dbReference>
<dbReference type="Pfam" id="PF03006">
    <property type="entry name" value="HlyIII"/>
    <property type="match status" value="1"/>
</dbReference>
<keyword evidence="5 7" id="KW-0472">Membrane</keyword>
<comment type="caution">
    <text evidence="8">The sequence shown here is derived from an EMBL/GenBank/DDBJ whole genome shotgun (WGS) entry which is preliminary data.</text>
</comment>
<comment type="similarity">
    <text evidence="2">Belongs to the ADIPOR family.</text>
</comment>
<keyword evidence="8" id="KW-0675">Receptor</keyword>
<accession>A0A9Q0MSM9</accession>
<proteinExistence type="inferred from homology"/>
<dbReference type="PANTHER" id="PTHR20855:SF15">
    <property type="entry name" value="PROGESTIN AND ADIPOQ RECEPTOR FAMILY MEMBER 3"/>
    <property type="match status" value="1"/>
</dbReference>
<gene>
    <name evidence="8" type="primary">Paqr3</name>
    <name evidence="8" type="ORF">Bhyg_10015</name>
</gene>
<dbReference type="PANTHER" id="PTHR20855">
    <property type="entry name" value="ADIPOR/PROGESTIN RECEPTOR-RELATED"/>
    <property type="match status" value="1"/>
</dbReference>
<dbReference type="GO" id="GO:0046872">
    <property type="term" value="F:metal ion binding"/>
    <property type="evidence" value="ECO:0007669"/>
    <property type="project" value="UniProtKB-KW"/>
</dbReference>
<dbReference type="AlphaFoldDB" id="A0A9Q0MSM9"/>
<feature type="transmembrane region" description="Helical" evidence="7">
    <location>
        <begin position="224"/>
        <end position="244"/>
    </location>
</feature>
<dbReference type="OrthoDB" id="529367at2759"/>
<keyword evidence="6" id="KW-0862">Zinc</keyword>
<feature type="transmembrane region" description="Helical" evidence="7">
    <location>
        <begin position="192"/>
        <end position="215"/>
    </location>
</feature>
<sequence>MHIMYTSATLDLKTSEGLLHKPHQCKADGNQNTIPSRTNNCDIENSTVKLLNTLEATRATFSKPEKRNKTQAEKDVEYEKSKQLLSFDDAPKHLQFNPFIRSGYRTYLSTKMCVKSMFWWTNETVNIWSHVFGWLLFVGLAINDIHFLSTHASFIDKIIVGTLLICFQICMIFSSIYHTFSCKSEKHYDCFLSIDLLGIALSLLAIYISGIYYAFWCHDNLRKLYIIAVGAIFLTAMLIQVPSLNVSSQLKIVIFVGWAMFGILPTTHWAIKMGGFQNKMVSMLIRRVIGMYILSGLAFLIYIAKIPERWMVGKVDFFGHSHNWWHFFVLAALYYWHNTGLIYVEFRKISQCYYDHVDNF</sequence>
<dbReference type="GO" id="GO:0038023">
    <property type="term" value="F:signaling receptor activity"/>
    <property type="evidence" value="ECO:0007669"/>
    <property type="project" value="TreeGrafter"/>
</dbReference>
<keyword evidence="4 7" id="KW-1133">Transmembrane helix</keyword>
<evidence type="ECO:0000256" key="4">
    <source>
        <dbReference type="ARBA" id="ARBA00022989"/>
    </source>
</evidence>
<dbReference type="Proteomes" id="UP001151699">
    <property type="component" value="Chromosome X"/>
</dbReference>
<keyword evidence="3 7" id="KW-0812">Transmembrane</keyword>
<keyword evidence="9" id="KW-1185">Reference proteome</keyword>
<feature type="transmembrane region" description="Helical" evidence="7">
    <location>
        <begin position="324"/>
        <end position="344"/>
    </location>
</feature>
<evidence type="ECO:0000256" key="3">
    <source>
        <dbReference type="ARBA" id="ARBA00022692"/>
    </source>
</evidence>
<name>A0A9Q0MSM9_9DIPT</name>
<feature type="transmembrane region" description="Helical" evidence="7">
    <location>
        <begin position="158"/>
        <end position="180"/>
    </location>
</feature>
<dbReference type="GO" id="GO:0016020">
    <property type="term" value="C:membrane"/>
    <property type="evidence" value="ECO:0007669"/>
    <property type="project" value="UniProtKB-SubCell"/>
</dbReference>
<protein>
    <submittedName>
        <fullName evidence="8">Progestin and adipoQ receptor family member 3</fullName>
    </submittedName>
</protein>